<dbReference type="EMBL" id="VIWT01000008">
    <property type="protein sequence ID" value="TWF71793.1"/>
    <property type="molecule type" value="Genomic_DNA"/>
</dbReference>
<dbReference type="GO" id="GO:0003677">
    <property type="term" value="F:DNA binding"/>
    <property type="evidence" value="ECO:0007669"/>
    <property type="project" value="InterPro"/>
</dbReference>
<organism evidence="1 2">
    <name type="scientific">Kitasatospora viridis</name>
    <dbReference type="NCBI Taxonomy" id="281105"/>
    <lineage>
        <taxon>Bacteria</taxon>
        <taxon>Bacillati</taxon>
        <taxon>Actinomycetota</taxon>
        <taxon>Actinomycetes</taxon>
        <taxon>Kitasatosporales</taxon>
        <taxon>Streptomycetaceae</taxon>
        <taxon>Kitasatospora</taxon>
    </lineage>
</organism>
<evidence type="ECO:0000313" key="1">
    <source>
        <dbReference type="EMBL" id="TWF71793.1"/>
    </source>
</evidence>
<dbReference type="AlphaFoldDB" id="A0A561SA85"/>
<dbReference type="Proteomes" id="UP000317940">
    <property type="component" value="Unassembled WGS sequence"/>
</dbReference>
<reference evidence="1 2" key="1">
    <citation type="submission" date="2019-06" db="EMBL/GenBank/DDBJ databases">
        <title>Sequencing the genomes of 1000 actinobacteria strains.</title>
        <authorList>
            <person name="Klenk H.-P."/>
        </authorList>
    </citation>
    <scope>NUCLEOTIDE SEQUENCE [LARGE SCALE GENOMIC DNA]</scope>
    <source>
        <strain evidence="1 2">DSM 44826</strain>
    </source>
</reference>
<dbReference type="GO" id="GO:0006260">
    <property type="term" value="P:DNA replication"/>
    <property type="evidence" value="ECO:0007669"/>
    <property type="project" value="InterPro"/>
</dbReference>
<name>A0A561SA85_9ACTN</name>
<sequence>MSSSDLHDLVALPDAHKERLALDLLAELGATNIQRRGTELIHGCLVCPHHTDQARNPTASLNWDRWLYNCFSGSGGTALWLIATVQDTTVEQARAWLTGQAGLNRAMELPDLLNLFDSIYTPTRPEPLPRYADQVLTPWQGIPDYILGERQIPQANASRAGICSSPPGRDREGNYMGRRAVIPHRWNGNLVGWQSRRLERDGTPKYLNTPGFPKDSTLYNPFPEVTGRCLVMVESPMSVLRHGLAIPMRATFGAEITDRQLDLVPPWAETLIWWLDNDTAGWNATESRFTERGHYLEGIAEKTSRRHNVLVVDSPYAADPADLDTPSAEALIHQAAVPWPVWQRPAQLFCHRCHRHAHPGQPCHPPA</sequence>
<proteinExistence type="predicted"/>
<dbReference type="RefSeq" id="WP_145911582.1">
    <property type="nucleotide sequence ID" value="NZ_BAAAMZ010000022.1"/>
</dbReference>
<dbReference type="OrthoDB" id="5172180at2"/>
<dbReference type="InterPro" id="IPR036977">
    <property type="entry name" value="DNA_primase_Znf_CHC2"/>
</dbReference>
<dbReference type="SUPFAM" id="SSF56731">
    <property type="entry name" value="DNA primase core"/>
    <property type="match status" value="1"/>
</dbReference>
<accession>A0A561SA85</accession>
<dbReference type="SUPFAM" id="SSF57783">
    <property type="entry name" value="Zinc beta-ribbon"/>
    <property type="match status" value="1"/>
</dbReference>
<gene>
    <name evidence="1" type="ORF">FHX73_18164</name>
</gene>
<dbReference type="Gene3D" id="3.90.580.10">
    <property type="entry name" value="Zinc finger, CHC2-type domain"/>
    <property type="match status" value="1"/>
</dbReference>
<comment type="caution">
    <text evidence="1">The sequence shown here is derived from an EMBL/GenBank/DDBJ whole genome shotgun (WGS) entry which is preliminary data.</text>
</comment>
<protein>
    <submittedName>
        <fullName evidence="1">DNA primase-like protein</fullName>
    </submittedName>
</protein>
<dbReference type="Gene3D" id="3.40.1360.10">
    <property type="match status" value="1"/>
</dbReference>
<dbReference type="GO" id="GO:0008270">
    <property type="term" value="F:zinc ion binding"/>
    <property type="evidence" value="ECO:0007669"/>
    <property type="project" value="InterPro"/>
</dbReference>
<evidence type="ECO:0000313" key="2">
    <source>
        <dbReference type="Proteomes" id="UP000317940"/>
    </source>
</evidence>
<keyword evidence="2" id="KW-1185">Reference proteome</keyword>